<sequence>MPSIRLSKRARADLVRLRLFIAEKNPRAAQRAADKIISGIDQLLTFPLLGRPCPPDSMPAGFRELVIDFGSDGYIILYRVESDEITIVAMRHQRESGFDLPVNL</sequence>
<dbReference type="InterPro" id="IPR035093">
    <property type="entry name" value="RelE/ParE_toxin_dom_sf"/>
</dbReference>
<evidence type="ECO:0000313" key="4">
    <source>
        <dbReference type="Proteomes" id="UP000245539"/>
    </source>
</evidence>
<dbReference type="InterPro" id="IPR051803">
    <property type="entry name" value="TA_system_RelE-like_toxin"/>
</dbReference>
<proteinExistence type="inferred from homology"/>
<dbReference type="Gene3D" id="3.30.2310.20">
    <property type="entry name" value="RelE-like"/>
    <property type="match status" value="1"/>
</dbReference>
<accession>A0A317CQJ4</accession>
<dbReference type="RefSeq" id="WP_109837136.1">
    <property type="nucleotide sequence ID" value="NZ_QGKM01000015.1"/>
</dbReference>
<dbReference type="InterPro" id="IPR007712">
    <property type="entry name" value="RelE/ParE_toxin"/>
</dbReference>
<dbReference type="Pfam" id="PF05016">
    <property type="entry name" value="ParE_toxin"/>
    <property type="match status" value="1"/>
</dbReference>
<name>A0A317CQJ4_9GAMM</name>
<keyword evidence="4" id="KW-1185">Reference proteome</keyword>
<reference evidence="3 4" key="1">
    <citation type="submission" date="2018-05" db="EMBL/GenBank/DDBJ databases">
        <title>Leucothrix arctica sp. nov., isolated from Arctic seawater.</title>
        <authorList>
            <person name="Choi A."/>
            <person name="Baek K."/>
        </authorList>
    </citation>
    <scope>NUCLEOTIDE SEQUENCE [LARGE SCALE GENOMIC DNA]</scope>
    <source>
        <strain evidence="3 4">JCM 18388</strain>
    </source>
</reference>
<organism evidence="3 4">
    <name type="scientific">Leucothrix pacifica</name>
    <dbReference type="NCBI Taxonomy" id="1247513"/>
    <lineage>
        <taxon>Bacteria</taxon>
        <taxon>Pseudomonadati</taxon>
        <taxon>Pseudomonadota</taxon>
        <taxon>Gammaproteobacteria</taxon>
        <taxon>Thiotrichales</taxon>
        <taxon>Thiotrichaceae</taxon>
        <taxon>Leucothrix</taxon>
    </lineage>
</organism>
<dbReference type="Proteomes" id="UP000245539">
    <property type="component" value="Unassembled WGS sequence"/>
</dbReference>
<dbReference type="PANTHER" id="PTHR33755:SF7">
    <property type="entry name" value="TOXIN MODULE OF TOXIN-ANTITOXIN SYSTEM RELE_STBE FAMILY"/>
    <property type="match status" value="1"/>
</dbReference>
<protein>
    <submittedName>
        <fullName evidence="3">Type II toxin-antitoxin system RelE/ParE family toxin</fullName>
    </submittedName>
</protein>
<evidence type="ECO:0000256" key="1">
    <source>
        <dbReference type="ARBA" id="ARBA00006226"/>
    </source>
</evidence>
<dbReference type="EMBL" id="QGKM01000015">
    <property type="protein sequence ID" value="PWQ98670.1"/>
    <property type="molecule type" value="Genomic_DNA"/>
</dbReference>
<comment type="caution">
    <text evidence="3">The sequence shown here is derived from an EMBL/GenBank/DDBJ whole genome shotgun (WGS) entry which is preliminary data.</text>
</comment>
<comment type="similarity">
    <text evidence="1">Belongs to the RelE toxin family.</text>
</comment>
<keyword evidence="2" id="KW-1277">Toxin-antitoxin system</keyword>
<dbReference type="PANTHER" id="PTHR33755">
    <property type="entry name" value="TOXIN PARE1-RELATED"/>
    <property type="match status" value="1"/>
</dbReference>
<dbReference type="AlphaFoldDB" id="A0A317CQJ4"/>
<evidence type="ECO:0000256" key="2">
    <source>
        <dbReference type="ARBA" id="ARBA00022649"/>
    </source>
</evidence>
<gene>
    <name evidence="3" type="ORF">DKW60_08050</name>
</gene>
<dbReference type="OrthoDB" id="573800at2"/>
<evidence type="ECO:0000313" key="3">
    <source>
        <dbReference type="EMBL" id="PWQ98670.1"/>
    </source>
</evidence>